<dbReference type="InterPro" id="IPR003497">
    <property type="entry name" value="BRO_N_domain"/>
</dbReference>
<name>A0A017RRS0_9CLOT</name>
<dbReference type="STRING" id="1403537.Q428_13805"/>
<proteinExistence type="predicted"/>
<gene>
    <name evidence="2" type="ORF">Q428_13805</name>
</gene>
<keyword evidence="3" id="KW-1185">Reference proteome</keyword>
<feature type="domain" description="Bro-N" evidence="1">
    <location>
        <begin position="15"/>
        <end position="67"/>
    </location>
</feature>
<evidence type="ECO:0000259" key="1">
    <source>
        <dbReference type="Pfam" id="PF02498"/>
    </source>
</evidence>
<reference evidence="2 3" key="1">
    <citation type="journal article" date="2014" name="Genome Announc.">
        <title>Draft Genome Sequence of Fervidicella metallireducens Strain AeBT, an Iron-Reducing Thermoanaerobe from the Great Artesian Basin.</title>
        <authorList>
            <person name="Patel B.K."/>
        </authorList>
    </citation>
    <scope>NUCLEOTIDE SEQUENCE [LARGE SCALE GENOMIC DNA]</scope>
    <source>
        <strain evidence="2 3">AeB</strain>
    </source>
</reference>
<accession>A0A017RRS0</accession>
<comment type="caution">
    <text evidence="2">The sequence shown here is derived from an EMBL/GenBank/DDBJ whole genome shotgun (WGS) entry which is preliminary data.</text>
</comment>
<dbReference type="Pfam" id="PF02498">
    <property type="entry name" value="Bro-N"/>
    <property type="match status" value="1"/>
</dbReference>
<dbReference type="AlphaFoldDB" id="A0A017RRS0"/>
<sequence length="73" mass="8844">MNNIEKYNEKIFEKIKNINEYGLEYWYARELAEVLGYKRWDKFLNVIEKAKEACKNSGLDVLDHFSHVEKWSN</sequence>
<dbReference type="Proteomes" id="UP000019681">
    <property type="component" value="Unassembled WGS sequence"/>
</dbReference>
<dbReference type="EMBL" id="AZQP01000065">
    <property type="protein sequence ID" value="EYE87347.1"/>
    <property type="molecule type" value="Genomic_DNA"/>
</dbReference>
<evidence type="ECO:0000313" key="2">
    <source>
        <dbReference type="EMBL" id="EYE87347.1"/>
    </source>
</evidence>
<evidence type="ECO:0000313" key="3">
    <source>
        <dbReference type="Proteomes" id="UP000019681"/>
    </source>
</evidence>
<organism evidence="2 3">
    <name type="scientific">Fervidicella metallireducens AeB</name>
    <dbReference type="NCBI Taxonomy" id="1403537"/>
    <lineage>
        <taxon>Bacteria</taxon>
        <taxon>Bacillati</taxon>
        <taxon>Bacillota</taxon>
        <taxon>Clostridia</taxon>
        <taxon>Eubacteriales</taxon>
        <taxon>Clostridiaceae</taxon>
        <taxon>Fervidicella</taxon>
    </lineage>
</organism>
<protein>
    <recommendedName>
        <fullName evidence="1">Bro-N domain-containing protein</fullName>
    </recommendedName>
</protein>